<accession>A0A194XJ54</accession>
<dbReference type="EMBL" id="KQ947410">
    <property type="protein sequence ID" value="KUJ20193.1"/>
    <property type="molecule type" value="Genomic_DNA"/>
</dbReference>
<protein>
    <submittedName>
        <fullName evidence="2">Uncharacterized protein</fullName>
    </submittedName>
</protein>
<dbReference type="GeneID" id="28817512"/>
<evidence type="ECO:0000256" key="1">
    <source>
        <dbReference type="SAM" id="MobiDB-lite"/>
    </source>
</evidence>
<sequence>MHRKVMYNTQTRSTVAGGPDSDDMHCLNSEPDIPVRRIHNPRDLGDQKIIETRVMSQPGKEKEKKPHAGVETPAFIAVALKKRVYNLRQEALKKRSGGDCLAHRAVGCWVSSQPHMQHFGQCLLIRESCSEEKCRCMMQCSSASLSLRWNDTGKIAVQSHENPASWDVTHQSPPATPPTP</sequence>
<evidence type="ECO:0000313" key="3">
    <source>
        <dbReference type="Proteomes" id="UP000070700"/>
    </source>
</evidence>
<reference evidence="2 3" key="1">
    <citation type="submission" date="2015-10" db="EMBL/GenBank/DDBJ databases">
        <title>Full genome of DAOMC 229536 Phialocephala scopiformis, a fungal endophyte of spruce producing the potent anti-insectan compound rugulosin.</title>
        <authorList>
            <consortium name="DOE Joint Genome Institute"/>
            <person name="Walker A.K."/>
            <person name="Frasz S.L."/>
            <person name="Seifert K.A."/>
            <person name="Miller J.D."/>
            <person name="Mondo S.J."/>
            <person name="Labutti K."/>
            <person name="Lipzen A."/>
            <person name="Dockter R."/>
            <person name="Kennedy M."/>
            <person name="Grigoriev I.V."/>
            <person name="Spatafora J.W."/>
        </authorList>
    </citation>
    <scope>NUCLEOTIDE SEQUENCE [LARGE SCALE GENOMIC DNA]</scope>
    <source>
        <strain evidence="2 3">CBS 120377</strain>
    </source>
</reference>
<evidence type="ECO:0000313" key="2">
    <source>
        <dbReference type="EMBL" id="KUJ20193.1"/>
    </source>
</evidence>
<dbReference type="RefSeq" id="XP_018074548.1">
    <property type="nucleotide sequence ID" value="XM_018207786.1"/>
</dbReference>
<proteinExistence type="predicted"/>
<gene>
    <name evidence="2" type="ORF">LY89DRAFT_473498</name>
</gene>
<name>A0A194XJ54_MOLSC</name>
<dbReference type="InParanoid" id="A0A194XJ54"/>
<dbReference type="KEGG" id="psco:LY89DRAFT_473498"/>
<feature type="region of interest" description="Disordered" evidence="1">
    <location>
        <begin position="1"/>
        <end position="39"/>
    </location>
</feature>
<dbReference type="AlphaFoldDB" id="A0A194XJ54"/>
<keyword evidence="3" id="KW-1185">Reference proteome</keyword>
<dbReference type="Proteomes" id="UP000070700">
    <property type="component" value="Unassembled WGS sequence"/>
</dbReference>
<organism evidence="2 3">
    <name type="scientific">Mollisia scopiformis</name>
    <name type="common">Conifer needle endophyte fungus</name>
    <name type="synonym">Phialocephala scopiformis</name>
    <dbReference type="NCBI Taxonomy" id="149040"/>
    <lineage>
        <taxon>Eukaryota</taxon>
        <taxon>Fungi</taxon>
        <taxon>Dikarya</taxon>
        <taxon>Ascomycota</taxon>
        <taxon>Pezizomycotina</taxon>
        <taxon>Leotiomycetes</taxon>
        <taxon>Helotiales</taxon>
        <taxon>Mollisiaceae</taxon>
        <taxon>Mollisia</taxon>
    </lineage>
</organism>
<feature type="region of interest" description="Disordered" evidence="1">
    <location>
        <begin position="160"/>
        <end position="180"/>
    </location>
</feature>